<accession>A0A8S5LS76</accession>
<reference evidence="1" key="1">
    <citation type="journal article" date="2021" name="Proc. Natl. Acad. Sci. U.S.A.">
        <title>A Catalog of Tens of Thousands of Viruses from Human Metagenomes Reveals Hidden Associations with Chronic Diseases.</title>
        <authorList>
            <person name="Tisza M.J."/>
            <person name="Buck C.B."/>
        </authorList>
    </citation>
    <scope>NUCLEOTIDE SEQUENCE</scope>
    <source>
        <strain evidence="1">Ct7EW56</strain>
    </source>
</reference>
<keyword evidence="1" id="KW-0863">Zinc-finger</keyword>
<dbReference type="GO" id="GO:0008270">
    <property type="term" value="F:zinc ion binding"/>
    <property type="evidence" value="ECO:0007669"/>
    <property type="project" value="UniProtKB-KW"/>
</dbReference>
<dbReference type="EMBL" id="BK015904">
    <property type="protein sequence ID" value="DAD72699.1"/>
    <property type="molecule type" value="Genomic_DNA"/>
</dbReference>
<organism evidence="1">
    <name type="scientific">Siphoviridae sp. ct7EW56</name>
    <dbReference type="NCBI Taxonomy" id="2827562"/>
    <lineage>
        <taxon>Viruses</taxon>
        <taxon>Duplodnaviria</taxon>
        <taxon>Heunggongvirae</taxon>
        <taxon>Uroviricota</taxon>
        <taxon>Caudoviricetes</taxon>
    </lineage>
</organism>
<protein>
    <submittedName>
        <fullName evidence="1">Zinc-finger double domain protein</fullName>
    </submittedName>
</protein>
<name>A0A8S5LS76_9CAUD</name>
<keyword evidence="1" id="KW-0862">Zinc</keyword>
<evidence type="ECO:0000313" key="1">
    <source>
        <dbReference type="EMBL" id="DAD72699.1"/>
    </source>
</evidence>
<proteinExistence type="predicted"/>
<sequence>MSKAYKCDVCGKFCSDCYKITGFDIYPGDYAERGYSNVNEKTVISDICEDCYNDIKNYIHDKVFEAAKKQIKGLII</sequence>
<keyword evidence="1" id="KW-0479">Metal-binding</keyword>